<gene>
    <name evidence="2" type="ORF">AAIG11_05525</name>
</gene>
<evidence type="ECO:0000313" key="3">
    <source>
        <dbReference type="Proteomes" id="UP001407405"/>
    </source>
</evidence>
<reference evidence="2 3" key="1">
    <citation type="submission" date="2024-04" db="EMBL/GenBank/DDBJ databases">
        <title>Genome sequencing and metabolic network reconstruction of aminoacids and betaine degradation by Anoxynatronum sibiricum.</title>
        <authorList>
            <person name="Detkova E.N."/>
            <person name="Boltjanskaja Y.V."/>
            <person name="Mardanov A.V."/>
            <person name="Kevbrin V."/>
        </authorList>
    </citation>
    <scope>NUCLEOTIDE SEQUENCE [LARGE SCALE GENOMIC DNA]</scope>
    <source>
        <strain evidence="2 3">Z-7981</strain>
    </source>
</reference>
<dbReference type="Proteomes" id="UP001407405">
    <property type="component" value="Unassembled WGS sequence"/>
</dbReference>
<dbReference type="RefSeq" id="WP_343185243.1">
    <property type="nucleotide sequence ID" value="NZ_JBCITM010000004.1"/>
</dbReference>
<keyword evidence="3" id="KW-1185">Reference proteome</keyword>
<dbReference type="InterPro" id="IPR058365">
    <property type="entry name" value="DUF8052"/>
</dbReference>
<proteinExistence type="predicted"/>
<comment type="caution">
    <text evidence="2">The sequence shown here is derived from an EMBL/GenBank/DDBJ whole genome shotgun (WGS) entry which is preliminary data.</text>
</comment>
<name>A0ABU9VUX6_9CLOT</name>
<organism evidence="2 3">
    <name type="scientific">Anoxynatronum sibiricum</name>
    <dbReference type="NCBI Taxonomy" id="210623"/>
    <lineage>
        <taxon>Bacteria</taxon>
        <taxon>Bacillati</taxon>
        <taxon>Bacillota</taxon>
        <taxon>Clostridia</taxon>
        <taxon>Eubacteriales</taxon>
        <taxon>Clostridiaceae</taxon>
        <taxon>Anoxynatronum</taxon>
    </lineage>
</organism>
<evidence type="ECO:0000259" key="1">
    <source>
        <dbReference type="Pfam" id="PF26226"/>
    </source>
</evidence>
<dbReference type="EMBL" id="JBCITM010000004">
    <property type="protein sequence ID" value="MEN1759919.1"/>
    <property type="molecule type" value="Genomic_DNA"/>
</dbReference>
<accession>A0ABU9VUX6</accession>
<evidence type="ECO:0000313" key="2">
    <source>
        <dbReference type="EMBL" id="MEN1759919.1"/>
    </source>
</evidence>
<sequence>MEETAYLDLIEGRLAAYFDIERPAEYQRYPLAMYASSSIRNERYFASKKIKVYAIENKEHVFIKTIDRLTERNLEDFWQMLVKAADELPEPHEEHMSTIINGIILTTANPDPLLQQIIQKKKYEKSFLFGLKGWVYVRLVIVNLHDVSLVHNKRGKEVNELYGPAKPTLP</sequence>
<feature type="domain" description="DUF8052" evidence="1">
    <location>
        <begin position="4"/>
        <end position="162"/>
    </location>
</feature>
<protein>
    <recommendedName>
        <fullName evidence="1">DUF8052 domain-containing protein</fullName>
    </recommendedName>
</protein>
<dbReference type="Pfam" id="PF26226">
    <property type="entry name" value="DUF8052"/>
    <property type="match status" value="1"/>
</dbReference>